<keyword evidence="1" id="KW-0378">Hydrolase</keyword>
<dbReference type="PIRSF" id="PIRSF021505">
    <property type="entry name" value="O_gly_hdrol"/>
    <property type="match status" value="1"/>
</dbReference>
<organism evidence="1 2">
    <name type="scientific">Pedobacter agri</name>
    <dbReference type="NCBI Taxonomy" id="454586"/>
    <lineage>
        <taxon>Bacteria</taxon>
        <taxon>Pseudomonadati</taxon>
        <taxon>Bacteroidota</taxon>
        <taxon>Sphingobacteriia</taxon>
        <taxon>Sphingobacteriales</taxon>
        <taxon>Sphingobacteriaceae</taxon>
        <taxon>Pedobacter</taxon>
    </lineage>
</organism>
<evidence type="ECO:0000313" key="2">
    <source>
        <dbReference type="Proteomes" id="UP001142592"/>
    </source>
</evidence>
<sequence length="388" mass="43745">MENISVPKKWRTSKIIAAFLSLILLISFSSCSKKGTEEPTPNPPTLPPTVPTSFSAGDATIAFNSFNKIYYSTADKLYYSTTEQKGLAAIWTQAIYWDIVMNAYERTKDPAYYKMITDIYDGGAKRYDNYNWDNSVEWFIYDDMMWWVMSLTRAYEITKNQVYLDKAKSGFAKVWSGSYDPVKGGMFWDFKHSGKNACINYPTVIAAMRLYNVTKDEAYLTKAKDIYAWSRINLFDIAKGRVADHKVGDNNPGFEDYTYNQGTAIGAAVLLYKNTNTQSYLDDAKIAANYTKNTMSDPSGILPAEGDWNEQGVLKAIFAQYLADLAKAYPAGDYAKWAVFNANTAWGNRDFGRGIMHRNYKVPCPTGIVQSYESSSAVAFMQLFAPTN</sequence>
<accession>A0A9X3I8U8</accession>
<dbReference type="Gene3D" id="1.50.10.20">
    <property type="match status" value="1"/>
</dbReference>
<dbReference type="Pfam" id="PF03663">
    <property type="entry name" value="Glyco_hydro_76"/>
    <property type="match status" value="1"/>
</dbReference>
<dbReference type="InterPro" id="IPR008928">
    <property type="entry name" value="6-hairpin_glycosidase_sf"/>
</dbReference>
<dbReference type="InterPro" id="IPR014512">
    <property type="entry name" value="O_gly_hydro"/>
</dbReference>
<protein>
    <submittedName>
        <fullName evidence="1">Glycoside hydrolase family 76 protein</fullName>
    </submittedName>
</protein>
<dbReference type="GO" id="GO:0016787">
    <property type="term" value="F:hydrolase activity"/>
    <property type="evidence" value="ECO:0007669"/>
    <property type="project" value="UniProtKB-KW"/>
</dbReference>
<dbReference type="PANTHER" id="PTHR47791:SF3">
    <property type="entry name" value="MEIOTICALLY UP-REGULATED GENE 191 PROTEIN"/>
    <property type="match status" value="1"/>
</dbReference>
<dbReference type="RefSeq" id="WP_266268482.1">
    <property type="nucleotide sequence ID" value="NZ_JAPJUH010000001.1"/>
</dbReference>
<evidence type="ECO:0000313" key="1">
    <source>
        <dbReference type="EMBL" id="MCX3263848.1"/>
    </source>
</evidence>
<dbReference type="SUPFAM" id="SSF48208">
    <property type="entry name" value="Six-hairpin glycosidases"/>
    <property type="match status" value="1"/>
</dbReference>
<dbReference type="InterPro" id="IPR053169">
    <property type="entry name" value="MUG_Protein"/>
</dbReference>
<dbReference type="InterPro" id="IPR005198">
    <property type="entry name" value="Glyco_hydro_76"/>
</dbReference>
<dbReference type="PANTHER" id="PTHR47791">
    <property type="entry name" value="MEIOTICALLY UP-REGULATED GENE 191 PROTEIN"/>
    <property type="match status" value="1"/>
</dbReference>
<gene>
    <name evidence="1" type="ORF">OQZ29_03780</name>
</gene>
<name>A0A9X3I8U8_9SPHI</name>
<dbReference type="GO" id="GO:0005975">
    <property type="term" value="P:carbohydrate metabolic process"/>
    <property type="evidence" value="ECO:0007669"/>
    <property type="project" value="InterPro"/>
</dbReference>
<reference evidence="1" key="1">
    <citation type="submission" date="2022-11" db="EMBL/GenBank/DDBJ databases">
        <authorList>
            <person name="Graham C."/>
            <person name="Newman J.D."/>
        </authorList>
    </citation>
    <scope>NUCLEOTIDE SEQUENCE</scope>
    <source>
        <strain evidence="1">DSM 19486</strain>
    </source>
</reference>
<keyword evidence="2" id="KW-1185">Reference proteome</keyword>
<dbReference type="EMBL" id="JAPJUH010000001">
    <property type="protein sequence ID" value="MCX3263848.1"/>
    <property type="molecule type" value="Genomic_DNA"/>
</dbReference>
<dbReference type="Proteomes" id="UP001142592">
    <property type="component" value="Unassembled WGS sequence"/>
</dbReference>
<dbReference type="AlphaFoldDB" id="A0A9X3I8U8"/>
<proteinExistence type="predicted"/>
<comment type="caution">
    <text evidence="1">The sequence shown here is derived from an EMBL/GenBank/DDBJ whole genome shotgun (WGS) entry which is preliminary data.</text>
</comment>